<organism evidence="2 3">
    <name type="scientific">Chara braunii</name>
    <name type="common">Braun's stonewort</name>
    <dbReference type="NCBI Taxonomy" id="69332"/>
    <lineage>
        <taxon>Eukaryota</taxon>
        <taxon>Viridiplantae</taxon>
        <taxon>Streptophyta</taxon>
        <taxon>Charophyceae</taxon>
        <taxon>Charales</taxon>
        <taxon>Characeae</taxon>
        <taxon>Chara</taxon>
    </lineage>
</organism>
<sequence>MACSGELGADAWLTTVQVSRARVSQVVAKLRSAAAETIVPSFSWILSERQCLLETTWGLEEGPPPHPRAFIDWPRLDDLMQQYYEELKVGQDLCATLEDRCYDDDNNIMEDANNINPIVEDAINIDSKNNDSLTVVALIDAVNSNDNNNNDIGNNDNNNDNSNNDNNNTNGEDGDLREDDHDVRIQVIQVANNNDNIADTIRTGAIAGYGGLPPRFLPCLVEVALLGRG</sequence>
<dbReference type="EMBL" id="BFEA01000189">
    <property type="protein sequence ID" value="GBG73772.1"/>
    <property type="molecule type" value="Genomic_DNA"/>
</dbReference>
<protein>
    <submittedName>
        <fullName evidence="2">Uncharacterized protein</fullName>
    </submittedName>
</protein>
<name>A0A388KUV2_CHABU</name>
<keyword evidence="3" id="KW-1185">Reference proteome</keyword>
<accession>A0A388KUV2</accession>
<proteinExistence type="predicted"/>
<evidence type="ECO:0000313" key="2">
    <source>
        <dbReference type="EMBL" id="GBG73772.1"/>
    </source>
</evidence>
<dbReference type="Gramene" id="GBG73772">
    <property type="protein sequence ID" value="GBG73772"/>
    <property type="gene ID" value="CBR_g17111"/>
</dbReference>
<gene>
    <name evidence="2" type="ORF">CBR_g17111</name>
</gene>
<evidence type="ECO:0000313" key="3">
    <source>
        <dbReference type="Proteomes" id="UP000265515"/>
    </source>
</evidence>
<reference evidence="2 3" key="1">
    <citation type="journal article" date="2018" name="Cell">
        <title>The Chara Genome: Secondary Complexity and Implications for Plant Terrestrialization.</title>
        <authorList>
            <person name="Nishiyama T."/>
            <person name="Sakayama H."/>
            <person name="Vries J.D."/>
            <person name="Buschmann H."/>
            <person name="Saint-Marcoux D."/>
            <person name="Ullrich K.K."/>
            <person name="Haas F.B."/>
            <person name="Vanderstraeten L."/>
            <person name="Becker D."/>
            <person name="Lang D."/>
            <person name="Vosolsobe S."/>
            <person name="Rombauts S."/>
            <person name="Wilhelmsson P.K.I."/>
            <person name="Janitza P."/>
            <person name="Kern R."/>
            <person name="Heyl A."/>
            <person name="Rumpler F."/>
            <person name="Villalobos L.I.A.C."/>
            <person name="Clay J.M."/>
            <person name="Skokan R."/>
            <person name="Toyoda A."/>
            <person name="Suzuki Y."/>
            <person name="Kagoshima H."/>
            <person name="Schijlen E."/>
            <person name="Tajeshwar N."/>
            <person name="Catarino B."/>
            <person name="Hetherington A.J."/>
            <person name="Saltykova A."/>
            <person name="Bonnot C."/>
            <person name="Breuninger H."/>
            <person name="Symeonidi A."/>
            <person name="Radhakrishnan G.V."/>
            <person name="Van Nieuwerburgh F."/>
            <person name="Deforce D."/>
            <person name="Chang C."/>
            <person name="Karol K.G."/>
            <person name="Hedrich R."/>
            <person name="Ulvskov P."/>
            <person name="Glockner G."/>
            <person name="Delwiche C.F."/>
            <person name="Petrasek J."/>
            <person name="Van de Peer Y."/>
            <person name="Friml J."/>
            <person name="Beilby M."/>
            <person name="Dolan L."/>
            <person name="Kohara Y."/>
            <person name="Sugano S."/>
            <person name="Fujiyama A."/>
            <person name="Delaux P.-M."/>
            <person name="Quint M."/>
            <person name="TheiBen G."/>
            <person name="Hagemann M."/>
            <person name="Harholt J."/>
            <person name="Dunand C."/>
            <person name="Zachgo S."/>
            <person name="Langdale J."/>
            <person name="Maumus F."/>
            <person name="Straeten D.V.D."/>
            <person name="Gould S.B."/>
            <person name="Rensing S.A."/>
        </authorList>
    </citation>
    <scope>NUCLEOTIDE SEQUENCE [LARGE SCALE GENOMIC DNA]</scope>
    <source>
        <strain evidence="2 3">S276</strain>
    </source>
</reference>
<dbReference type="Proteomes" id="UP000265515">
    <property type="component" value="Unassembled WGS sequence"/>
</dbReference>
<dbReference type="AlphaFoldDB" id="A0A388KUV2"/>
<evidence type="ECO:0000256" key="1">
    <source>
        <dbReference type="SAM" id="MobiDB-lite"/>
    </source>
</evidence>
<comment type="caution">
    <text evidence="2">The sequence shown here is derived from an EMBL/GenBank/DDBJ whole genome shotgun (WGS) entry which is preliminary data.</text>
</comment>
<feature type="compositionally biased region" description="Low complexity" evidence="1">
    <location>
        <begin position="145"/>
        <end position="171"/>
    </location>
</feature>
<feature type="region of interest" description="Disordered" evidence="1">
    <location>
        <begin position="145"/>
        <end position="177"/>
    </location>
</feature>